<reference evidence="1 2" key="2">
    <citation type="submission" date="2018-07" db="EMBL/GenBank/DDBJ databases">
        <title>Pontibacter sp. 2b14 genomic sequence and assembly.</title>
        <authorList>
            <person name="Du Z.-J."/>
        </authorList>
    </citation>
    <scope>NUCLEOTIDE SEQUENCE [LARGE SCALE GENOMIC DNA]</scope>
    <source>
        <strain evidence="1 2">2b14</strain>
    </source>
</reference>
<accession>A0A364RHS1</accession>
<reference evidence="1 2" key="1">
    <citation type="submission" date="2018-06" db="EMBL/GenBank/DDBJ databases">
        <authorList>
            <person name="Liu Z.-W."/>
        </authorList>
    </citation>
    <scope>NUCLEOTIDE SEQUENCE [LARGE SCALE GENOMIC DNA]</scope>
    <source>
        <strain evidence="1 2">2b14</strain>
    </source>
</reference>
<evidence type="ECO:0000313" key="1">
    <source>
        <dbReference type="EMBL" id="RAU83833.1"/>
    </source>
</evidence>
<sequence length="100" mass="10967">MVGFFAPSPLGLVLGLRAVYLKLAGGRGPLFAPLRAATGVAPQQVKGAQPKNWDKFFFLDQLKFLFSIKYELYFCLKQMSLTELTPLLFSRRGAAGGVVN</sequence>
<protein>
    <submittedName>
        <fullName evidence="1">Uncharacterized protein</fullName>
    </submittedName>
</protein>
<organism evidence="1 2">
    <name type="scientific">Pontibacter arcticus</name>
    <dbReference type="NCBI Taxonomy" id="2080288"/>
    <lineage>
        <taxon>Bacteria</taxon>
        <taxon>Pseudomonadati</taxon>
        <taxon>Bacteroidota</taxon>
        <taxon>Cytophagia</taxon>
        <taxon>Cytophagales</taxon>
        <taxon>Hymenobacteraceae</taxon>
        <taxon>Pontibacter</taxon>
    </lineage>
</organism>
<dbReference type="EMBL" id="QMDV01000001">
    <property type="protein sequence ID" value="RAU83833.1"/>
    <property type="molecule type" value="Genomic_DNA"/>
</dbReference>
<proteinExistence type="predicted"/>
<keyword evidence="2" id="KW-1185">Reference proteome</keyword>
<dbReference type="Proteomes" id="UP000251692">
    <property type="component" value="Unassembled WGS sequence"/>
</dbReference>
<evidence type="ECO:0000313" key="2">
    <source>
        <dbReference type="Proteomes" id="UP000251692"/>
    </source>
</evidence>
<dbReference type="AlphaFoldDB" id="A0A364RHS1"/>
<name>A0A364RHS1_9BACT</name>
<comment type="caution">
    <text evidence="1">The sequence shown here is derived from an EMBL/GenBank/DDBJ whole genome shotgun (WGS) entry which is preliminary data.</text>
</comment>
<gene>
    <name evidence="1" type="ORF">DP923_01845</name>
</gene>